<dbReference type="Gene3D" id="2.60.120.650">
    <property type="entry name" value="Cupin"/>
    <property type="match status" value="1"/>
</dbReference>
<dbReference type="PANTHER" id="PTHR13096:SF8">
    <property type="entry name" value="RIBOSOMAL OXYGENASE 1"/>
    <property type="match status" value="1"/>
</dbReference>
<dbReference type="Proteomes" id="UP000281806">
    <property type="component" value="Unassembled WGS sequence"/>
</dbReference>
<organism evidence="5 6">
    <name type="scientific">Pseudomonas syringae pv. actinidiae</name>
    <dbReference type="NCBI Taxonomy" id="103796"/>
    <lineage>
        <taxon>Bacteria</taxon>
        <taxon>Pseudomonadati</taxon>
        <taxon>Pseudomonadota</taxon>
        <taxon>Gammaproteobacteria</taxon>
        <taxon>Pseudomonadales</taxon>
        <taxon>Pseudomonadaceae</taxon>
        <taxon>Pseudomonas</taxon>
        <taxon>Pseudomonas syringae</taxon>
    </lineage>
</organism>
<protein>
    <submittedName>
        <fullName evidence="5">Cupin</fullName>
    </submittedName>
</protein>
<keyword evidence="3" id="KW-0408">Iron</keyword>
<evidence type="ECO:0000256" key="2">
    <source>
        <dbReference type="ARBA" id="ARBA00022723"/>
    </source>
</evidence>
<dbReference type="Pfam" id="PF08007">
    <property type="entry name" value="JmjC_2"/>
    <property type="match status" value="1"/>
</dbReference>
<evidence type="ECO:0000256" key="1">
    <source>
        <dbReference type="ARBA" id="ARBA00001954"/>
    </source>
</evidence>
<dbReference type="GO" id="GO:0046872">
    <property type="term" value="F:metal ion binding"/>
    <property type="evidence" value="ECO:0007669"/>
    <property type="project" value="UniProtKB-KW"/>
</dbReference>
<proteinExistence type="predicted"/>
<dbReference type="EMBL" id="RBRZ01000004">
    <property type="protein sequence ID" value="RMR62819.1"/>
    <property type="molecule type" value="Genomic_DNA"/>
</dbReference>
<evidence type="ECO:0000256" key="3">
    <source>
        <dbReference type="ARBA" id="ARBA00023004"/>
    </source>
</evidence>
<keyword evidence="2" id="KW-0479">Metal-binding</keyword>
<comment type="cofactor">
    <cofactor evidence="1">
        <name>Fe(2+)</name>
        <dbReference type="ChEBI" id="CHEBI:29033"/>
    </cofactor>
</comment>
<name>A0A7Z6UM99_PSESF</name>
<dbReference type="InterPro" id="IPR039994">
    <property type="entry name" value="NO66-like"/>
</dbReference>
<sequence>MKKREALPLAFLCLNFDMDPYQEVSVIKEILGEIEFSDFAKIYLGKKCFLQRGVSKMGKYFNLDDFDQYLLQHEGSLQDKVRVNYKGSPMSVPAHIGMHESQRNWTLEKFRQGATLKLEELEIRNPYFISLCSRVRTVFGGHVYAKPFLTGPGHKGLNVHFDTSEVFVIQLKGKKLWKIWERLIEDPVPVMQIPLSEETLNPPLMEIELAEGDILYMPSGTPHSAVAEDETSLHVGIGIDPPKIADVLAAYIKMLAEKNDTLRTNIFPHSASQLLEKITTQAINDLHETPFSEMFERYTTASNATAANLSKKMLSTTTKAQSINGRSKIQIPYGHSLMSRRENGTIKVFPGGTLATGNSLVLNPTAIEFPDYCEEEIEYIRKCAASEIQISDIPGMLDLDSKVILCSSLVDAGALVIS</sequence>
<evidence type="ECO:0000313" key="6">
    <source>
        <dbReference type="Proteomes" id="UP000281806"/>
    </source>
</evidence>
<evidence type="ECO:0000259" key="4">
    <source>
        <dbReference type="PROSITE" id="PS51184"/>
    </source>
</evidence>
<evidence type="ECO:0000313" key="5">
    <source>
        <dbReference type="EMBL" id="RMR62819.1"/>
    </source>
</evidence>
<dbReference type="AlphaFoldDB" id="A0A7Z6UM99"/>
<feature type="domain" description="JmjC" evidence="4">
    <location>
        <begin position="114"/>
        <end position="256"/>
    </location>
</feature>
<comment type="caution">
    <text evidence="5">The sequence shown here is derived from an EMBL/GenBank/DDBJ whole genome shotgun (WGS) entry which is preliminary data.</text>
</comment>
<dbReference type="PROSITE" id="PS51184">
    <property type="entry name" value="JMJC"/>
    <property type="match status" value="1"/>
</dbReference>
<dbReference type="PANTHER" id="PTHR13096">
    <property type="entry name" value="MINA53 MYC INDUCED NUCLEAR ANTIGEN"/>
    <property type="match status" value="1"/>
</dbReference>
<accession>A0A7Z6UM99</accession>
<reference evidence="5 6" key="1">
    <citation type="submission" date="2018-08" db="EMBL/GenBank/DDBJ databases">
        <title>Recombination of ecologically and evolutionarily significant loci maintains genetic cohesion in the Pseudomonas syringae species complex.</title>
        <authorList>
            <person name="Dillon M."/>
            <person name="Thakur S."/>
            <person name="Almeida R.N.D."/>
            <person name="Weir B.S."/>
            <person name="Guttman D.S."/>
        </authorList>
    </citation>
    <scope>NUCLEOTIDE SEQUENCE [LARGE SCALE GENOMIC DNA]</scope>
    <source>
        <strain evidence="5 6">ICMP 19198</strain>
    </source>
</reference>
<dbReference type="SUPFAM" id="SSF51197">
    <property type="entry name" value="Clavaminate synthase-like"/>
    <property type="match status" value="1"/>
</dbReference>
<gene>
    <name evidence="5" type="ORF">ALP83_03734</name>
</gene>
<dbReference type="InterPro" id="IPR003347">
    <property type="entry name" value="JmjC_dom"/>
</dbReference>